<keyword evidence="14" id="KW-1185">Reference proteome</keyword>
<evidence type="ECO:0000256" key="9">
    <source>
        <dbReference type="RuleBase" id="RU003357"/>
    </source>
</evidence>
<evidence type="ECO:0000259" key="12">
    <source>
        <dbReference type="Pfam" id="PF07715"/>
    </source>
</evidence>
<dbReference type="GO" id="GO:0015344">
    <property type="term" value="F:siderophore uptake transmembrane transporter activity"/>
    <property type="evidence" value="ECO:0007669"/>
    <property type="project" value="TreeGrafter"/>
</dbReference>
<dbReference type="PANTHER" id="PTHR30069:SF39">
    <property type="entry name" value="BLL6183 PROTEIN"/>
    <property type="match status" value="1"/>
</dbReference>
<proteinExistence type="inferred from homology"/>
<dbReference type="InterPro" id="IPR012910">
    <property type="entry name" value="Plug_dom"/>
</dbReference>
<dbReference type="InterPro" id="IPR036942">
    <property type="entry name" value="Beta-barrel_TonB_sf"/>
</dbReference>
<keyword evidence="3 8" id="KW-1134">Transmembrane beta strand</keyword>
<dbReference type="GO" id="GO:0009279">
    <property type="term" value="C:cell outer membrane"/>
    <property type="evidence" value="ECO:0007669"/>
    <property type="project" value="UniProtKB-SubCell"/>
</dbReference>
<dbReference type="EMBL" id="CP060007">
    <property type="protein sequence ID" value="QNA46587.1"/>
    <property type="molecule type" value="Genomic_DNA"/>
</dbReference>
<dbReference type="InterPro" id="IPR023996">
    <property type="entry name" value="TonB-dep_OMP_SusC/RagA"/>
</dbReference>
<evidence type="ECO:0000256" key="10">
    <source>
        <dbReference type="SAM" id="SignalP"/>
    </source>
</evidence>
<dbReference type="InterPro" id="IPR008969">
    <property type="entry name" value="CarboxyPept-like_regulatory"/>
</dbReference>
<feature type="domain" description="TonB-dependent receptor plug" evidence="12">
    <location>
        <begin position="120"/>
        <end position="252"/>
    </location>
</feature>
<dbReference type="PANTHER" id="PTHR30069">
    <property type="entry name" value="TONB-DEPENDENT OUTER MEMBRANE RECEPTOR"/>
    <property type="match status" value="1"/>
</dbReference>
<dbReference type="SUPFAM" id="SSF56935">
    <property type="entry name" value="Porins"/>
    <property type="match status" value="1"/>
</dbReference>
<dbReference type="AlphaFoldDB" id="A0A7G5XM84"/>
<dbReference type="Gene3D" id="2.60.40.1120">
    <property type="entry name" value="Carboxypeptidase-like, regulatory domain"/>
    <property type="match status" value="1"/>
</dbReference>
<evidence type="ECO:0000256" key="1">
    <source>
        <dbReference type="ARBA" id="ARBA00004571"/>
    </source>
</evidence>
<evidence type="ECO:0000256" key="2">
    <source>
        <dbReference type="ARBA" id="ARBA00022448"/>
    </source>
</evidence>
<dbReference type="Gene3D" id="2.40.170.20">
    <property type="entry name" value="TonB-dependent receptor, beta-barrel domain"/>
    <property type="match status" value="1"/>
</dbReference>
<dbReference type="InterPro" id="IPR039426">
    <property type="entry name" value="TonB-dep_rcpt-like"/>
</dbReference>
<evidence type="ECO:0000256" key="3">
    <source>
        <dbReference type="ARBA" id="ARBA00022452"/>
    </source>
</evidence>
<dbReference type="Pfam" id="PF13715">
    <property type="entry name" value="CarbopepD_reg_2"/>
    <property type="match status" value="1"/>
</dbReference>
<comment type="similarity">
    <text evidence="8 9">Belongs to the TonB-dependent receptor family.</text>
</comment>
<feature type="chain" id="PRO_5029003070" evidence="10">
    <location>
        <begin position="23"/>
        <end position="1038"/>
    </location>
</feature>
<protein>
    <submittedName>
        <fullName evidence="13">SusC/RagA family TonB-linked outer membrane protein</fullName>
    </submittedName>
</protein>
<accession>A0A7G5XM84</accession>
<gene>
    <name evidence="13" type="ORF">H4075_10585</name>
</gene>
<feature type="signal peptide" evidence="10">
    <location>
        <begin position="1"/>
        <end position="22"/>
    </location>
</feature>
<evidence type="ECO:0000256" key="4">
    <source>
        <dbReference type="ARBA" id="ARBA00022692"/>
    </source>
</evidence>
<evidence type="ECO:0000256" key="5">
    <source>
        <dbReference type="ARBA" id="ARBA00023077"/>
    </source>
</evidence>
<dbReference type="PROSITE" id="PS52016">
    <property type="entry name" value="TONB_DEPENDENT_REC_3"/>
    <property type="match status" value="1"/>
</dbReference>
<dbReference type="KEGG" id="lacs:H4075_10585"/>
<name>A0A7G5XM84_9BACT</name>
<evidence type="ECO:0000313" key="13">
    <source>
        <dbReference type="EMBL" id="QNA46587.1"/>
    </source>
</evidence>
<evidence type="ECO:0000259" key="11">
    <source>
        <dbReference type="Pfam" id="PF00593"/>
    </source>
</evidence>
<dbReference type="InterPro" id="IPR037066">
    <property type="entry name" value="Plug_dom_sf"/>
</dbReference>
<keyword evidence="7 8" id="KW-0998">Cell outer membrane</keyword>
<keyword evidence="5 9" id="KW-0798">TonB box</keyword>
<keyword evidence="2 8" id="KW-0813">Transport</keyword>
<dbReference type="InterPro" id="IPR000531">
    <property type="entry name" value="Beta-barrel_TonB"/>
</dbReference>
<keyword evidence="4 8" id="KW-0812">Transmembrane</keyword>
<dbReference type="NCBIfam" id="TIGR04056">
    <property type="entry name" value="OMP_RagA_SusC"/>
    <property type="match status" value="1"/>
</dbReference>
<organism evidence="13 14">
    <name type="scientific">Lacibacter sediminis</name>
    <dbReference type="NCBI Taxonomy" id="2760713"/>
    <lineage>
        <taxon>Bacteria</taxon>
        <taxon>Pseudomonadati</taxon>
        <taxon>Bacteroidota</taxon>
        <taxon>Chitinophagia</taxon>
        <taxon>Chitinophagales</taxon>
        <taxon>Chitinophagaceae</taxon>
        <taxon>Lacibacter</taxon>
    </lineage>
</organism>
<evidence type="ECO:0000256" key="7">
    <source>
        <dbReference type="ARBA" id="ARBA00023237"/>
    </source>
</evidence>
<dbReference type="Proteomes" id="UP000515344">
    <property type="component" value="Chromosome"/>
</dbReference>
<dbReference type="Gene3D" id="2.170.130.10">
    <property type="entry name" value="TonB-dependent receptor, plug domain"/>
    <property type="match status" value="1"/>
</dbReference>
<dbReference type="Pfam" id="PF00593">
    <property type="entry name" value="TonB_dep_Rec_b-barrel"/>
    <property type="match status" value="1"/>
</dbReference>
<keyword evidence="6 8" id="KW-0472">Membrane</keyword>
<reference evidence="14" key="1">
    <citation type="submission" date="2020-08" db="EMBL/GenBank/DDBJ databases">
        <title>Lacibacter sp. S13-6-6 genome sequencing.</title>
        <authorList>
            <person name="Jin L."/>
        </authorList>
    </citation>
    <scope>NUCLEOTIDE SEQUENCE [LARGE SCALE GENOMIC DNA]</scope>
    <source>
        <strain evidence="14">S13-6-6</strain>
    </source>
</reference>
<evidence type="ECO:0000313" key="14">
    <source>
        <dbReference type="Proteomes" id="UP000515344"/>
    </source>
</evidence>
<dbReference type="Pfam" id="PF07715">
    <property type="entry name" value="Plug"/>
    <property type="match status" value="1"/>
</dbReference>
<keyword evidence="10" id="KW-0732">Signal</keyword>
<sequence>MRKIGRLLAMSICCFFAIVSFAQEQTISGTIRDAADNSPLPGVSVRIKGSRTGTTTNTSGAFTIKATKGQVLVFTFLGYKTVEVTVGDNTSINLSLTETSEKQQLSEVVVTAMDIKRNPRELGYSTQGLTGKEVQETQRENFVNSLQGRIAGITVTPTNGIAGASSSIVIRGFNSLALSNEPLFVVDGIIMDNQTINEDIASNLGLASNRPNRDGDYTNRIADINPNDIESITVLKGPEATALYGSQASSGAIIITTKKAAASKKLDINYDNSFRVSKITRIPSITDNFTGGTGGVRQNSFLYFGPPNQNPDTEKIYKYVDDFFRTGFSQTHNLGLSFGQKNYSFRVSGSVNNIEGVVPYNEYKRYNARISNSTKIGKYIEITPAFAYARTEFKRPLRGANSYLLNLLRWPRELDLSNIEDGNGNKISLYNTDPLQEIDNPLWNAKYVNAQDVTDRYTYSMGVNINPAPWVSLQGRFGYDTYKMEGSRLVHKQSFLTTANEGGRLDNFYRRYFGYNHTINATFKKSLGKFNGRLMLGTMWQDYRTEMFAVTGSRLQSSLRRDSSNTDPATRVRLNRNYFGEYNQVIVRQMAYFGEAAVNYKNMIFLNYTHRFEAASTLPRENRYYNYPGASLSLIVTDILPSLKKGDILSYWKLRSSLAVTARLNGAYSNQPVFNNVRSSGDGYAYGFTNNNPDLEPEKQQTYEIGTELRFFKSRITVDATYYNTLNTNQIVELFRSSYGTGFVLNTLNVGATRNQGIEIAANFIPVQTKNLRWTLGFNFNRMRNKVLSLPDNVPEFYVSDTNLYGNARGGLTRGGPTTSITAFGYSRNNKGQLIISSTTGLPVLDNNFRVRGDRNADFTLGINNTLRYKNLSLSMLWDLKVGGDIFNGTNMFLTYQGRSLKTADRFTPRIIDGVLNDGLQNTNNPTKNTIAVTPYFSQGYFTAMPEEEFIEKDVNWLRLRDITLSYNLTSLIRKQNIIKTLSAFVTCNDLILITNYSGADPQVNGNTAGTRGVGAAGFDFGNIATPVSVNFGIRTSF</sequence>
<dbReference type="GO" id="GO:0044718">
    <property type="term" value="P:siderophore transmembrane transport"/>
    <property type="evidence" value="ECO:0007669"/>
    <property type="project" value="TreeGrafter"/>
</dbReference>
<comment type="subcellular location">
    <subcellularLocation>
        <location evidence="1 8">Cell outer membrane</location>
        <topology evidence="1 8">Multi-pass membrane protein</topology>
    </subcellularLocation>
</comment>
<dbReference type="InterPro" id="IPR023997">
    <property type="entry name" value="TonB-dep_OMP_SusC/RagA_CS"/>
</dbReference>
<dbReference type="NCBIfam" id="TIGR04057">
    <property type="entry name" value="SusC_RagA_signa"/>
    <property type="match status" value="1"/>
</dbReference>
<evidence type="ECO:0000256" key="6">
    <source>
        <dbReference type="ARBA" id="ARBA00023136"/>
    </source>
</evidence>
<dbReference type="SUPFAM" id="SSF49464">
    <property type="entry name" value="Carboxypeptidase regulatory domain-like"/>
    <property type="match status" value="1"/>
</dbReference>
<dbReference type="RefSeq" id="WP_182806479.1">
    <property type="nucleotide sequence ID" value="NZ_CP060007.1"/>
</dbReference>
<evidence type="ECO:0000256" key="8">
    <source>
        <dbReference type="PROSITE-ProRule" id="PRU01360"/>
    </source>
</evidence>
<feature type="domain" description="TonB-dependent receptor-like beta-barrel" evidence="11">
    <location>
        <begin position="407"/>
        <end position="860"/>
    </location>
</feature>